<dbReference type="EMBL" id="JADIMZ010000139">
    <property type="protein sequence ID" value="MBO8433467.1"/>
    <property type="molecule type" value="Genomic_DNA"/>
</dbReference>
<dbReference type="PRINTS" id="PR00032">
    <property type="entry name" value="HTHARAC"/>
</dbReference>
<dbReference type="Gene3D" id="1.10.10.60">
    <property type="entry name" value="Homeodomain-like"/>
    <property type="match status" value="1"/>
</dbReference>
<dbReference type="SMART" id="SM00342">
    <property type="entry name" value="HTH_ARAC"/>
    <property type="match status" value="1"/>
</dbReference>
<evidence type="ECO:0000256" key="1">
    <source>
        <dbReference type="ARBA" id="ARBA00023015"/>
    </source>
</evidence>
<keyword evidence="2" id="KW-0238">DNA-binding</keyword>
<dbReference type="InterPro" id="IPR009057">
    <property type="entry name" value="Homeodomain-like_sf"/>
</dbReference>
<accession>A0A9D9DUK1</accession>
<proteinExistence type="predicted"/>
<dbReference type="PANTHER" id="PTHR43280:SF32">
    <property type="entry name" value="TRANSCRIPTIONAL REGULATORY PROTEIN"/>
    <property type="match status" value="1"/>
</dbReference>
<dbReference type="Proteomes" id="UP000823612">
    <property type="component" value="Unassembled WGS sequence"/>
</dbReference>
<keyword evidence="3" id="KW-0804">Transcription</keyword>
<reference evidence="5" key="2">
    <citation type="journal article" date="2021" name="PeerJ">
        <title>Extensive microbial diversity within the chicken gut microbiome revealed by metagenomics and culture.</title>
        <authorList>
            <person name="Gilroy R."/>
            <person name="Ravi A."/>
            <person name="Getino M."/>
            <person name="Pursley I."/>
            <person name="Horton D.L."/>
            <person name="Alikhan N.F."/>
            <person name="Baker D."/>
            <person name="Gharbi K."/>
            <person name="Hall N."/>
            <person name="Watson M."/>
            <person name="Adriaenssens E.M."/>
            <person name="Foster-Nyarko E."/>
            <person name="Jarju S."/>
            <person name="Secka A."/>
            <person name="Antonio M."/>
            <person name="Oren A."/>
            <person name="Chaudhuri R.R."/>
            <person name="La Ragione R."/>
            <person name="Hildebrand F."/>
            <person name="Pallen M.J."/>
        </authorList>
    </citation>
    <scope>NUCLEOTIDE SEQUENCE</scope>
    <source>
        <strain evidence="5">2889</strain>
    </source>
</reference>
<dbReference type="InterPro" id="IPR020449">
    <property type="entry name" value="Tscrpt_reg_AraC-type_HTH"/>
</dbReference>
<reference evidence="5" key="1">
    <citation type="submission" date="2020-10" db="EMBL/GenBank/DDBJ databases">
        <authorList>
            <person name="Gilroy R."/>
        </authorList>
    </citation>
    <scope>NUCLEOTIDE SEQUENCE</scope>
    <source>
        <strain evidence="5">2889</strain>
    </source>
</reference>
<evidence type="ECO:0000256" key="2">
    <source>
        <dbReference type="ARBA" id="ARBA00023125"/>
    </source>
</evidence>
<gene>
    <name evidence="5" type="ORF">IAB08_09290</name>
</gene>
<name>A0A9D9DUK1_9BACT</name>
<dbReference type="InterPro" id="IPR018060">
    <property type="entry name" value="HTH_AraC"/>
</dbReference>
<comment type="caution">
    <text evidence="5">The sequence shown here is derived from an EMBL/GenBank/DDBJ whole genome shotgun (WGS) entry which is preliminary data.</text>
</comment>
<evidence type="ECO:0000256" key="3">
    <source>
        <dbReference type="ARBA" id="ARBA00023163"/>
    </source>
</evidence>
<sequence>MEDTKFDGIVFADTWQGISTLQDAGRVIHILCRKGNMGFAFQDTHYNISSGDYVILPNATLASDFSASDDFQGILMNLSESFVTSIAIRSNYGIIGHLSLLRNPVMKLSERDFRICEEALQYLRMRMEDEKHFFREELLGSLLTAHILDLYDIHARSHKDLQVSERITSLLRAFIELLYNGEYIRNRELEFYASRLCITPHYLSEICKKISGKPASYWIDRFTMQEITRLLRQKELSLTEIAERMNFSSVSYFSRYIQKRLGVSPTEYRNNLLRKTILSR</sequence>
<dbReference type="PANTHER" id="PTHR43280">
    <property type="entry name" value="ARAC-FAMILY TRANSCRIPTIONAL REGULATOR"/>
    <property type="match status" value="1"/>
</dbReference>
<dbReference type="GO" id="GO:0003700">
    <property type="term" value="F:DNA-binding transcription factor activity"/>
    <property type="evidence" value="ECO:0007669"/>
    <property type="project" value="InterPro"/>
</dbReference>
<evidence type="ECO:0000313" key="6">
    <source>
        <dbReference type="Proteomes" id="UP000823612"/>
    </source>
</evidence>
<feature type="domain" description="HTH araC/xylS-type" evidence="4">
    <location>
        <begin position="169"/>
        <end position="271"/>
    </location>
</feature>
<organism evidence="5 6">
    <name type="scientific">Candidatus Pullibacteroides excrementavium</name>
    <dbReference type="NCBI Taxonomy" id="2840905"/>
    <lineage>
        <taxon>Bacteria</taxon>
        <taxon>Pseudomonadati</taxon>
        <taxon>Bacteroidota</taxon>
        <taxon>Bacteroidia</taxon>
        <taxon>Bacteroidales</taxon>
        <taxon>Candidatus Pullibacteroides</taxon>
    </lineage>
</organism>
<dbReference type="SUPFAM" id="SSF46689">
    <property type="entry name" value="Homeodomain-like"/>
    <property type="match status" value="1"/>
</dbReference>
<dbReference type="PROSITE" id="PS01124">
    <property type="entry name" value="HTH_ARAC_FAMILY_2"/>
    <property type="match status" value="1"/>
</dbReference>
<evidence type="ECO:0000259" key="4">
    <source>
        <dbReference type="PROSITE" id="PS01124"/>
    </source>
</evidence>
<keyword evidence="1" id="KW-0805">Transcription regulation</keyword>
<dbReference type="AlphaFoldDB" id="A0A9D9DUK1"/>
<dbReference type="GO" id="GO:0043565">
    <property type="term" value="F:sequence-specific DNA binding"/>
    <property type="evidence" value="ECO:0007669"/>
    <property type="project" value="InterPro"/>
</dbReference>
<protein>
    <submittedName>
        <fullName evidence="5">AraC family transcriptional regulator</fullName>
    </submittedName>
</protein>
<dbReference type="Pfam" id="PF12833">
    <property type="entry name" value="HTH_18"/>
    <property type="match status" value="1"/>
</dbReference>
<evidence type="ECO:0000313" key="5">
    <source>
        <dbReference type="EMBL" id="MBO8433467.1"/>
    </source>
</evidence>